<evidence type="ECO:0000259" key="4">
    <source>
        <dbReference type="Pfam" id="PF25975"/>
    </source>
</evidence>
<dbReference type="NCBIfam" id="TIGR01730">
    <property type="entry name" value="RND_mfp"/>
    <property type="match status" value="1"/>
</dbReference>
<dbReference type="RefSeq" id="WP_313981328.1">
    <property type="nucleotide sequence ID" value="NZ_JASJOS010000007.1"/>
</dbReference>
<dbReference type="GO" id="GO:1990281">
    <property type="term" value="C:efflux pump complex"/>
    <property type="evidence" value="ECO:0007669"/>
    <property type="project" value="TreeGrafter"/>
</dbReference>
<dbReference type="GO" id="GO:0015562">
    <property type="term" value="F:efflux transmembrane transporter activity"/>
    <property type="evidence" value="ECO:0007669"/>
    <property type="project" value="TreeGrafter"/>
</dbReference>
<evidence type="ECO:0000256" key="2">
    <source>
        <dbReference type="SAM" id="MobiDB-lite"/>
    </source>
</evidence>
<dbReference type="SUPFAM" id="SSF111369">
    <property type="entry name" value="HlyD-like secretion proteins"/>
    <property type="match status" value="2"/>
</dbReference>
<dbReference type="InterPro" id="IPR006143">
    <property type="entry name" value="RND_pump_MFP"/>
</dbReference>
<evidence type="ECO:0000313" key="6">
    <source>
        <dbReference type="Proteomes" id="UP001241110"/>
    </source>
</evidence>
<reference evidence="5" key="1">
    <citation type="submission" date="2023-05" db="EMBL/GenBank/DDBJ databases">
        <authorList>
            <person name="Zhang X."/>
        </authorList>
    </citation>
    <scope>NUCLEOTIDE SEQUENCE</scope>
    <source>
        <strain evidence="5">YF14B1</strain>
    </source>
</reference>
<dbReference type="Proteomes" id="UP001241110">
    <property type="component" value="Unassembled WGS sequence"/>
</dbReference>
<feature type="compositionally biased region" description="Low complexity" evidence="2">
    <location>
        <begin position="367"/>
        <end position="391"/>
    </location>
</feature>
<dbReference type="Pfam" id="PF25917">
    <property type="entry name" value="BSH_RND"/>
    <property type="match status" value="1"/>
</dbReference>
<proteinExistence type="inferred from homology"/>
<protein>
    <submittedName>
        <fullName evidence="5">Efflux RND transporter periplasmic adaptor subunit</fullName>
    </submittedName>
</protein>
<dbReference type="InterPro" id="IPR058625">
    <property type="entry name" value="MdtA-like_BSH"/>
</dbReference>
<gene>
    <name evidence="5" type="ORF">QNI16_17680</name>
</gene>
<evidence type="ECO:0000256" key="1">
    <source>
        <dbReference type="ARBA" id="ARBA00009477"/>
    </source>
</evidence>
<evidence type="ECO:0000259" key="3">
    <source>
        <dbReference type="Pfam" id="PF25917"/>
    </source>
</evidence>
<dbReference type="EMBL" id="JASJOS010000007">
    <property type="protein sequence ID" value="MDJ1482341.1"/>
    <property type="molecule type" value="Genomic_DNA"/>
</dbReference>
<feature type="domain" description="CzcB-like C-terminal circularly permuted SH3-like" evidence="4">
    <location>
        <begin position="395"/>
        <end position="437"/>
    </location>
</feature>
<dbReference type="Gene3D" id="2.40.30.170">
    <property type="match status" value="1"/>
</dbReference>
<dbReference type="Gene3D" id="2.40.420.20">
    <property type="match status" value="1"/>
</dbReference>
<sequence length="465" mass="50554">MAKKKTNRLLIILVSVVVLLLVFAFVGKKAGWIGKEKPTEVELAKVKKTEIIEKVSASGKVQPEVEVKISPDVSGEIIELTVNEGDSVVKGQLLVRIRPDNYISAVDRARATVNNNKASLSQFNVQLSRAKVQLAKAEIEYKRNKGLFEQNVISNTDWVTAETNYKAAVEDVKAAEEQISAARYLVQSAEAGLRDAQENLRKTTIYAPVSGTISKLDVELGERVVGTSQMAGTEMLRIANLNNMEVQADVNENDIVRVHLGDTAIIEVDSYTSLKKKFKGIVTEIANTANGMASSTTQSTSTDAVTEFQVKVRILQDSYKELMNTKSKLSPFRPGMTASVEVLTARKSGVLSVPLAAVTTRTPDGKAAPSTASNNDNNNNNNNTEAAPKPAATQELKEVVFVNNNGKAELKEVTTGISDYDNIEIVKGLKEGDEVVSGPYNVIAKKLNSNDLIATKKEEKDTKKK</sequence>
<dbReference type="AlphaFoldDB" id="A0AAE3U7F0"/>
<dbReference type="Pfam" id="PF25975">
    <property type="entry name" value="CzcB_C"/>
    <property type="match status" value="1"/>
</dbReference>
<dbReference type="InterPro" id="IPR058649">
    <property type="entry name" value="CzcB_C"/>
</dbReference>
<feature type="region of interest" description="Disordered" evidence="2">
    <location>
        <begin position="361"/>
        <end position="391"/>
    </location>
</feature>
<comment type="caution">
    <text evidence="5">The sequence shown here is derived from an EMBL/GenBank/DDBJ whole genome shotgun (WGS) entry which is preliminary data.</text>
</comment>
<dbReference type="Gene3D" id="1.10.287.470">
    <property type="entry name" value="Helix hairpin bin"/>
    <property type="match status" value="1"/>
</dbReference>
<organism evidence="5 6">
    <name type="scientific">Xanthocytophaga flava</name>
    <dbReference type="NCBI Taxonomy" id="3048013"/>
    <lineage>
        <taxon>Bacteria</taxon>
        <taxon>Pseudomonadati</taxon>
        <taxon>Bacteroidota</taxon>
        <taxon>Cytophagia</taxon>
        <taxon>Cytophagales</taxon>
        <taxon>Rhodocytophagaceae</taxon>
        <taxon>Xanthocytophaga</taxon>
    </lineage>
</organism>
<dbReference type="Gene3D" id="2.40.50.100">
    <property type="match status" value="1"/>
</dbReference>
<accession>A0AAE3U7F0</accession>
<feature type="domain" description="Multidrug resistance protein MdtA-like barrel-sandwich hybrid" evidence="3">
    <location>
        <begin position="67"/>
        <end position="226"/>
    </location>
</feature>
<comment type="similarity">
    <text evidence="1">Belongs to the membrane fusion protein (MFP) (TC 8.A.1) family.</text>
</comment>
<name>A0AAE3U7F0_9BACT</name>
<dbReference type="PANTHER" id="PTHR30469">
    <property type="entry name" value="MULTIDRUG RESISTANCE PROTEIN MDTA"/>
    <property type="match status" value="1"/>
</dbReference>
<evidence type="ECO:0000313" key="5">
    <source>
        <dbReference type="EMBL" id="MDJ1482341.1"/>
    </source>
</evidence>
<dbReference type="PANTHER" id="PTHR30469:SF33">
    <property type="entry name" value="SLR1207 PROTEIN"/>
    <property type="match status" value="1"/>
</dbReference>